<dbReference type="STRING" id="499555.BJL86_2528"/>
<reference evidence="1 2" key="1">
    <citation type="submission" date="2016-06" db="EMBL/GenBank/DDBJ databases">
        <title>Complete genome sequence of a saline-alkali tolerant type strain Dietzia timorensis ID05-A0528T.</title>
        <authorList>
            <person name="Wu X."/>
        </authorList>
    </citation>
    <scope>NUCLEOTIDE SEQUENCE [LARGE SCALE GENOMIC DNA]</scope>
    <source>
        <strain evidence="1 2">ID05-A0528</strain>
    </source>
</reference>
<dbReference type="InterPro" id="IPR038056">
    <property type="entry name" value="YjbR-like_sf"/>
</dbReference>
<organism evidence="1 2">
    <name type="scientific">Dietzia timorensis</name>
    <dbReference type="NCBI Taxonomy" id="499555"/>
    <lineage>
        <taxon>Bacteria</taxon>
        <taxon>Bacillati</taxon>
        <taxon>Actinomycetota</taxon>
        <taxon>Actinomycetes</taxon>
        <taxon>Mycobacteriales</taxon>
        <taxon>Dietziaceae</taxon>
        <taxon>Dietzia</taxon>
    </lineage>
</organism>
<evidence type="ECO:0008006" key="3">
    <source>
        <dbReference type="Google" id="ProtNLM"/>
    </source>
</evidence>
<dbReference type="EMBL" id="CP015961">
    <property type="protein sequence ID" value="ANI93288.1"/>
    <property type="molecule type" value="Genomic_DNA"/>
</dbReference>
<dbReference type="InterPro" id="IPR058532">
    <property type="entry name" value="YjbR/MT2646/Rv2570-like"/>
</dbReference>
<proteinExistence type="predicted"/>
<evidence type="ECO:0000313" key="2">
    <source>
        <dbReference type="Proteomes" id="UP000186104"/>
    </source>
</evidence>
<name>A0A173LNS7_9ACTN</name>
<dbReference type="Pfam" id="PF04237">
    <property type="entry name" value="YjbR"/>
    <property type="match status" value="1"/>
</dbReference>
<dbReference type="RefSeq" id="WP_067477769.1">
    <property type="nucleotide sequence ID" value="NZ_CP015961.1"/>
</dbReference>
<accession>A0A173LNS7</accession>
<dbReference type="OrthoDB" id="954305at2"/>
<dbReference type="SUPFAM" id="SSF142906">
    <property type="entry name" value="YjbR-like"/>
    <property type="match status" value="1"/>
</dbReference>
<dbReference type="AlphaFoldDB" id="A0A173LNS7"/>
<dbReference type="KEGG" id="dtm:BJL86_2528"/>
<sequence>MTDDIARVRPIALDLPGSEEKSSHGCPAFYVQGKPFARIHEQPGVLLLWRPSILDREELIAAEPAKFFTTDHYARHASVLLRLSEVDEIELRELITESWELRAPKRLRESME</sequence>
<protein>
    <recommendedName>
        <fullName evidence="3">MmcQ/YjbR family DNA-binding protein</fullName>
    </recommendedName>
</protein>
<keyword evidence="2" id="KW-1185">Reference proteome</keyword>
<dbReference type="Proteomes" id="UP000186104">
    <property type="component" value="Chromosome"/>
</dbReference>
<evidence type="ECO:0000313" key="1">
    <source>
        <dbReference type="EMBL" id="ANI93288.1"/>
    </source>
</evidence>
<dbReference type="Gene3D" id="3.90.1150.30">
    <property type="match status" value="1"/>
</dbReference>
<gene>
    <name evidence="1" type="ORF">BJL86_2528</name>
</gene>